<protein>
    <submittedName>
        <fullName evidence="1">Uncharacterized protein</fullName>
    </submittedName>
</protein>
<organism evidence="1 2">
    <name type="scientific">Candidatus Abyssobacteria bacterium SURF_17</name>
    <dbReference type="NCBI Taxonomy" id="2093361"/>
    <lineage>
        <taxon>Bacteria</taxon>
        <taxon>Pseudomonadati</taxon>
        <taxon>Candidatus Hydrogenedentota</taxon>
        <taxon>Candidatus Abyssobacteria</taxon>
    </lineage>
</organism>
<proteinExistence type="predicted"/>
<gene>
    <name evidence="1" type="ORF">C4532_13585</name>
</gene>
<accession>A0A419EUR3</accession>
<name>A0A419EUR3_9BACT</name>
<dbReference type="AlphaFoldDB" id="A0A419EUR3"/>
<reference evidence="1 2" key="1">
    <citation type="journal article" date="2017" name="ISME J.">
        <title>Energy and carbon metabolisms in a deep terrestrial subsurface fluid microbial community.</title>
        <authorList>
            <person name="Momper L."/>
            <person name="Jungbluth S.P."/>
            <person name="Lee M.D."/>
            <person name="Amend J.P."/>
        </authorList>
    </citation>
    <scope>NUCLEOTIDE SEQUENCE [LARGE SCALE GENOMIC DNA]</scope>
    <source>
        <strain evidence="1">SURF_17</strain>
    </source>
</reference>
<evidence type="ECO:0000313" key="1">
    <source>
        <dbReference type="EMBL" id="RJP68064.1"/>
    </source>
</evidence>
<dbReference type="EMBL" id="QZKI01000095">
    <property type="protein sequence ID" value="RJP68064.1"/>
    <property type="molecule type" value="Genomic_DNA"/>
</dbReference>
<dbReference type="Proteomes" id="UP000285961">
    <property type="component" value="Unassembled WGS sequence"/>
</dbReference>
<sequence length="111" mass="12872">MVCEVVFFHILSVQYGSTKETALGESAVQEKFDTKKFLERWKGRKDKQEWLFAIAVVKVGLEREGHLDEAAEQEIRQALGEFNISAEELEAYLQNNRDKLLRFLDASPRRP</sequence>
<evidence type="ECO:0000313" key="2">
    <source>
        <dbReference type="Proteomes" id="UP000285961"/>
    </source>
</evidence>
<comment type="caution">
    <text evidence="1">The sequence shown here is derived from an EMBL/GenBank/DDBJ whole genome shotgun (WGS) entry which is preliminary data.</text>
</comment>